<comment type="caution">
    <text evidence="2">The sequence shown here is derived from an EMBL/GenBank/DDBJ whole genome shotgun (WGS) entry which is preliminary data.</text>
</comment>
<accession>A0A1C7LSF4</accession>
<proteinExistence type="predicted"/>
<keyword evidence="3" id="KW-1185">Reference proteome</keyword>
<sequence>MLTLDILWKRRALQEISIYVIYRVLQVTNVFSNPTVVSSIGSKTSLGRTCTQYACISTVFGALMALGVGSTAYGRGSRRSTRMT</sequence>
<dbReference type="EMBL" id="LUGG01000024">
    <property type="protein sequence ID" value="OBZ67458.1"/>
    <property type="molecule type" value="Genomic_DNA"/>
</dbReference>
<protein>
    <submittedName>
        <fullName evidence="2">Uncharacterized protein</fullName>
    </submittedName>
</protein>
<gene>
    <name evidence="2" type="ORF">A0H81_12628</name>
</gene>
<evidence type="ECO:0000313" key="2">
    <source>
        <dbReference type="EMBL" id="OBZ67458.1"/>
    </source>
</evidence>
<evidence type="ECO:0000256" key="1">
    <source>
        <dbReference type="SAM" id="Phobius"/>
    </source>
</evidence>
<feature type="transmembrane region" description="Helical" evidence="1">
    <location>
        <begin position="12"/>
        <end position="31"/>
    </location>
</feature>
<keyword evidence="1" id="KW-1133">Transmembrane helix</keyword>
<evidence type="ECO:0000313" key="3">
    <source>
        <dbReference type="Proteomes" id="UP000092993"/>
    </source>
</evidence>
<feature type="transmembrane region" description="Helical" evidence="1">
    <location>
        <begin position="51"/>
        <end position="73"/>
    </location>
</feature>
<reference evidence="2 3" key="1">
    <citation type="submission" date="2016-03" db="EMBL/GenBank/DDBJ databases">
        <title>Whole genome sequencing of Grifola frondosa 9006-11.</title>
        <authorList>
            <person name="Min B."/>
            <person name="Park H."/>
            <person name="Kim J.-G."/>
            <person name="Cho H."/>
            <person name="Oh Y.-L."/>
            <person name="Kong W.-S."/>
            <person name="Choi I.-G."/>
        </authorList>
    </citation>
    <scope>NUCLEOTIDE SEQUENCE [LARGE SCALE GENOMIC DNA]</scope>
    <source>
        <strain evidence="2 3">9006-11</strain>
    </source>
</reference>
<keyword evidence="1" id="KW-0472">Membrane</keyword>
<organism evidence="2 3">
    <name type="scientific">Grifola frondosa</name>
    <name type="common">Maitake</name>
    <name type="synonym">Polyporus frondosus</name>
    <dbReference type="NCBI Taxonomy" id="5627"/>
    <lineage>
        <taxon>Eukaryota</taxon>
        <taxon>Fungi</taxon>
        <taxon>Dikarya</taxon>
        <taxon>Basidiomycota</taxon>
        <taxon>Agaricomycotina</taxon>
        <taxon>Agaricomycetes</taxon>
        <taxon>Polyporales</taxon>
        <taxon>Grifolaceae</taxon>
        <taxon>Grifola</taxon>
    </lineage>
</organism>
<dbReference type="Proteomes" id="UP000092993">
    <property type="component" value="Unassembled WGS sequence"/>
</dbReference>
<dbReference type="AlphaFoldDB" id="A0A1C7LSF4"/>
<keyword evidence="1" id="KW-0812">Transmembrane</keyword>
<name>A0A1C7LSF4_GRIFR</name>